<evidence type="ECO:0000313" key="4">
    <source>
        <dbReference type="Proteomes" id="UP000069773"/>
    </source>
</evidence>
<dbReference type="SUPFAM" id="SSF69572">
    <property type="entry name" value="Activating enzymes of the ubiquitin-like proteins"/>
    <property type="match status" value="1"/>
</dbReference>
<dbReference type="RefSeq" id="WP_067395118.1">
    <property type="nucleotide sequence ID" value="NZ_BCTA01000078.1"/>
</dbReference>
<dbReference type="Pfam" id="PF00899">
    <property type="entry name" value="ThiF"/>
    <property type="match status" value="1"/>
</dbReference>
<organism evidence="3 4">
    <name type="scientific">Mycolicibacterium novocastrense</name>
    <name type="common">Mycobacterium novocastrense</name>
    <dbReference type="NCBI Taxonomy" id="59813"/>
    <lineage>
        <taxon>Bacteria</taxon>
        <taxon>Bacillati</taxon>
        <taxon>Actinomycetota</taxon>
        <taxon>Actinomycetes</taxon>
        <taxon>Mycobacteriales</taxon>
        <taxon>Mycobacteriaceae</taxon>
        <taxon>Mycolicibacterium</taxon>
    </lineage>
</organism>
<feature type="region of interest" description="Disordered" evidence="1">
    <location>
        <begin position="692"/>
        <end position="712"/>
    </location>
</feature>
<dbReference type="PANTHER" id="PTHR43267">
    <property type="entry name" value="TRNA THREONYLCARBAMOYLADENOSINE DEHYDRATASE"/>
    <property type="match status" value="1"/>
</dbReference>
<comment type="caution">
    <text evidence="3">The sequence shown here is derived from an EMBL/GenBank/DDBJ whole genome shotgun (WGS) entry which is preliminary data.</text>
</comment>
<dbReference type="NCBIfam" id="NF005901">
    <property type="entry name" value="PRK07877.1"/>
    <property type="match status" value="1"/>
</dbReference>
<dbReference type="SUPFAM" id="SSF55469">
    <property type="entry name" value="FMN-dependent nitroreductase-like"/>
    <property type="match status" value="1"/>
</dbReference>
<gene>
    <name evidence="3" type="ORF">RMCN_5074</name>
</gene>
<accession>A0ABQ0KQR4</accession>
<evidence type="ECO:0000256" key="1">
    <source>
        <dbReference type="SAM" id="MobiDB-lite"/>
    </source>
</evidence>
<protein>
    <submittedName>
        <fullName evidence="3">Dinucleotide-utilizing enzyme</fullName>
    </submittedName>
</protein>
<dbReference type="InterPro" id="IPR045886">
    <property type="entry name" value="ThiF/MoeB/HesA"/>
</dbReference>
<dbReference type="InterPro" id="IPR000594">
    <property type="entry name" value="ThiF_NAD_FAD-bd"/>
</dbReference>
<sequence length="712" mass="77354">MIGGDNDKSWCTAVILRADDPDLAELQSDPGIAFTDSAAQQQRELREIRPPPPEDVLAEPTRWAYYPWRRAAASILGPRGFRRVRLDRNRNLITPAEQKKLANLTVGVVGLSVGHTIAYALAAQGLCGHLRLSDFDDMDLTNLNRVPASVLDIGVNKAIVCARRIAELDPYLPVRVDVSGVNEQTVHGFLDGLDLVIEECDSLDAKLLVREAARERGIPVLMSTSDRALLDVERFDLEPARPILHGLVGDLDAAGLANLSSTDKLPYSLRLAEASQVSARMAASLIEVGQTLSTWPQLTSEVALNTSLVTEAVRRIGLGEHLPSGRVRMDIAEVFDRLVTPVVPGADHTVDDPPPDARPDRATDAIVAAAQRAPSGGNAQPWRIEVTAESARVSLDTRFTTTMDVGFRASAVAVGAATFNVRVAAASHHMTAQVEYGRGDEASPLIATVHFEPGDDPELASLYEPMLSRETNRHLGNAAPIPADTIATLVAAAEAEGARLSVLTERDDLESAATILAAADRIRYLTPRLHAEMFAELRWPDAPSLDDGIDVRTLELAPSDLVMLDILRRPEVMSHLKAWDGGRALGDDTARRVRECAGLAVISVTGRRLTDYARAGAAVESVWIRAQQHGLAVQPVSPPFLYVLDEQDRRRVSPAFADDLGRLQYDFRQLAGTGTAQSQALILRLTYAARPSARSRRRSHHRRDSADGVREG</sequence>
<dbReference type="Gene3D" id="3.40.50.720">
    <property type="entry name" value="NAD(P)-binding Rossmann-like Domain"/>
    <property type="match status" value="1"/>
</dbReference>
<feature type="domain" description="THIF-type NAD/FAD binding fold" evidence="2">
    <location>
        <begin position="87"/>
        <end position="225"/>
    </location>
</feature>
<proteinExistence type="predicted"/>
<dbReference type="Gene3D" id="3.40.109.10">
    <property type="entry name" value="NADH Oxidase"/>
    <property type="match status" value="2"/>
</dbReference>
<feature type="compositionally biased region" description="Basic residues" evidence="1">
    <location>
        <begin position="693"/>
        <end position="703"/>
    </location>
</feature>
<dbReference type="PANTHER" id="PTHR43267:SF3">
    <property type="entry name" value="THIF PROTEIN"/>
    <property type="match status" value="1"/>
</dbReference>
<dbReference type="InterPro" id="IPR000415">
    <property type="entry name" value="Nitroreductase-like"/>
</dbReference>
<dbReference type="EMBL" id="BCTA01000078">
    <property type="protein sequence ID" value="GAT11941.1"/>
    <property type="molecule type" value="Genomic_DNA"/>
</dbReference>
<dbReference type="InterPro" id="IPR035985">
    <property type="entry name" value="Ubiquitin-activating_enz"/>
</dbReference>
<dbReference type="CDD" id="cd01483">
    <property type="entry name" value="E1_enzyme_family"/>
    <property type="match status" value="1"/>
</dbReference>
<evidence type="ECO:0000313" key="3">
    <source>
        <dbReference type="EMBL" id="GAT11941.1"/>
    </source>
</evidence>
<name>A0ABQ0KQR4_MYCNV</name>
<keyword evidence="4" id="KW-1185">Reference proteome</keyword>
<dbReference type="Proteomes" id="UP000069773">
    <property type="component" value="Unassembled WGS sequence"/>
</dbReference>
<reference evidence="3 4" key="1">
    <citation type="journal article" date="2016" name="Genome Announc.">
        <title>Draft Genome Sequences of Five Rapidly Growing Mycobacterium Species, M. thermoresistibile, M. fortuitum subsp. acetamidolyticum, M. canariasense, M. brisbanense, and M. novocastrense.</title>
        <authorList>
            <person name="Katahira K."/>
            <person name="Ogura Y."/>
            <person name="Gotoh Y."/>
            <person name="Hayashi T."/>
        </authorList>
    </citation>
    <scope>NUCLEOTIDE SEQUENCE [LARGE SCALE GENOMIC DNA]</scope>
    <source>
        <strain evidence="3 4">JCM18114</strain>
    </source>
</reference>
<evidence type="ECO:0000259" key="2">
    <source>
        <dbReference type="Pfam" id="PF00899"/>
    </source>
</evidence>